<name>A0A3A8JSP5_9BACT</name>
<keyword evidence="2" id="KW-1185">Reference proteome</keyword>
<protein>
    <submittedName>
        <fullName evidence="1">Uncharacterized protein</fullName>
    </submittedName>
</protein>
<dbReference type="Proteomes" id="UP000268313">
    <property type="component" value="Unassembled WGS sequence"/>
</dbReference>
<accession>A0A3A8JSP5</accession>
<reference evidence="2" key="1">
    <citation type="submission" date="2018-09" db="EMBL/GenBank/DDBJ databases">
        <authorList>
            <person name="Livingstone P.G."/>
            <person name="Whitworth D.E."/>
        </authorList>
    </citation>
    <scope>NUCLEOTIDE SEQUENCE [LARGE SCALE GENOMIC DNA]</scope>
    <source>
        <strain evidence="2">CA043D</strain>
    </source>
</reference>
<dbReference type="EMBL" id="RAWE01000265">
    <property type="protein sequence ID" value="RKG95364.1"/>
    <property type="molecule type" value="Genomic_DNA"/>
</dbReference>
<evidence type="ECO:0000313" key="2">
    <source>
        <dbReference type="Proteomes" id="UP000268313"/>
    </source>
</evidence>
<gene>
    <name evidence="1" type="ORF">D7X32_39305</name>
</gene>
<sequence length="234" mass="24370">MTRSGLAGARERGMSDTTQQAQELFGTLDEYLLELANGLAKAQEELGGISAAGAPGRQFTYYVPKLEFELRMDLRVETSSTTSGAPVNAKILKMRPVRLADVASSQTQTEIVSVIRGSFVAVPANDGLPPVVLDASCVTGAGGVPGVVVRVRNAAGEALPGVEVEFNLDRRTTQSLSGVAPLAGTDVVLAVVRTDAAGEARTTLRLAAGERARFLALTVDAASRTLALSCEVSP</sequence>
<dbReference type="AlphaFoldDB" id="A0A3A8JSP5"/>
<proteinExistence type="predicted"/>
<evidence type="ECO:0000313" key="1">
    <source>
        <dbReference type="EMBL" id="RKG95364.1"/>
    </source>
</evidence>
<organism evidence="1 2">
    <name type="scientific">Corallococcus carmarthensis</name>
    <dbReference type="NCBI Taxonomy" id="2316728"/>
    <lineage>
        <taxon>Bacteria</taxon>
        <taxon>Pseudomonadati</taxon>
        <taxon>Myxococcota</taxon>
        <taxon>Myxococcia</taxon>
        <taxon>Myxococcales</taxon>
        <taxon>Cystobacterineae</taxon>
        <taxon>Myxococcaceae</taxon>
        <taxon>Corallococcus</taxon>
    </lineage>
</organism>
<comment type="caution">
    <text evidence="1">The sequence shown here is derived from an EMBL/GenBank/DDBJ whole genome shotgun (WGS) entry which is preliminary data.</text>
</comment>